<evidence type="ECO:0000313" key="2">
    <source>
        <dbReference type="EMBL" id="QOV92124.1"/>
    </source>
</evidence>
<sequence>MPAVTTISVRTQRRSQMVEITDEVARLCDDIESGYVIVYVPHTTAGVTIQENADPDVQHDLLRKLDELVPKKESYYRHSEGNSDSHLKTAMVGNSVTVLIEAGRMLLGQWQGIYLCEFDGPRTREVMVKRVKA</sequence>
<dbReference type="PIRSF" id="PIRSF004681">
    <property type="entry name" value="UCP004681"/>
    <property type="match status" value="1"/>
</dbReference>
<dbReference type="Gene3D" id="2.60.120.460">
    <property type="entry name" value="YjbQ-like"/>
    <property type="match status" value="1"/>
</dbReference>
<gene>
    <name evidence="2" type="ORF">IPV69_12520</name>
</gene>
<protein>
    <submittedName>
        <fullName evidence="2">YjbQ family protein</fullName>
    </submittedName>
</protein>
<dbReference type="PANTHER" id="PTHR30615:SF8">
    <property type="entry name" value="UPF0047 PROTEIN C4A8.02C"/>
    <property type="match status" value="1"/>
</dbReference>
<dbReference type="RefSeq" id="WP_206295453.1">
    <property type="nucleotide sequence ID" value="NZ_CP063458.1"/>
</dbReference>
<dbReference type="Pfam" id="PF01894">
    <property type="entry name" value="YjbQ"/>
    <property type="match status" value="1"/>
</dbReference>
<proteinExistence type="inferred from homology"/>
<dbReference type="InterPro" id="IPR035917">
    <property type="entry name" value="YjbQ-like_sf"/>
</dbReference>
<comment type="similarity">
    <text evidence="1">Belongs to the UPF0047 family.</text>
</comment>
<accession>A0A7M2X373</accession>
<dbReference type="AlphaFoldDB" id="A0A7M2X373"/>
<dbReference type="EMBL" id="CP063458">
    <property type="protein sequence ID" value="QOV92124.1"/>
    <property type="molecule type" value="Genomic_DNA"/>
</dbReference>
<keyword evidence="3" id="KW-1185">Reference proteome</keyword>
<reference evidence="2 3" key="1">
    <citation type="submission" date="2020-10" db="EMBL/GenBank/DDBJ databases">
        <title>Wide distribution of Phycisphaera-like planctomycetes from WD2101 soil group in peatlands and genome analysis of the first cultivated representative.</title>
        <authorList>
            <person name="Dedysh S.N."/>
            <person name="Beletsky A.V."/>
            <person name="Ivanova A."/>
            <person name="Kulichevskaya I.S."/>
            <person name="Suzina N.E."/>
            <person name="Philippov D.A."/>
            <person name="Rakitin A.L."/>
            <person name="Mardanov A.V."/>
            <person name="Ravin N.V."/>
        </authorList>
    </citation>
    <scope>NUCLEOTIDE SEQUENCE [LARGE SCALE GENOMIC DNA]</scope>
    <source>
        <strain evidence="2 3">M1803</strain>
    </source>
</reference>
<dbReference type="NCBIfam" id="TIGR00149">
    <property type="entry name" value="TIGR00149_YjbQ"/>
    <property type="match status" value="1"/>
</dbReference>
<evidence type="ECO:0000256" key="1">
    <source>
        <dbReference type="ARBA" id="ARBA00005534"/>
    </source>
</evidence>
<dbReference type="PANTHER" id="PTHR30615">
    <property type="entry name" value="UNCHARACTERIZED PROTEIN YJBQ-RELATED"/>
    <property type="match status" value="1"/>
</dbReference>
<dbReference type="SUPFAM" id="SSF111038">
    <property type="entry name" value="YjbQ-like"/>
    <property type="match status" value="1"/>
</dbReference>
<name>A0A7M2X373_9BACT</name>
<organism evidence="2 3">
    <name type="scientific">Humisphaera borealis</name>
    <dbReference type="NCBI Taxonomy" id="2807512"/>
    <lineage>
        <taxon>Bacteria</taxon>
        <taxon>Pseudomonadati</taxon>
        <taxon>Planctomycetota</taxon>
        <taxon>Phycisphaerae</taxon>
        <taxon>Tepidisphaerales</taxon>
        <taxon>Tepidisphaeraceae</taxon>
        <taxon>Humisphaera</taxon>
    </lineage>
</organism>
<dbReference type="Proteomes" id="UP000593765">
    <property type="component" value="Chromosome"/>
</dbReference>
<dbReference type="KEGG" id="hbs:IPV69_12520"/>
<evidence type="ECO:0000313" key="3">
    <source>
        <dbReference type="Proteomes" id="UP000593765"/>
    </source>
</evidence>
<dbReference type="InterPro" id="IPR001602">
    <property type="entry name" value="UPF0047_YjbQ-like"/>
</dbReference>